<dbReference type="Proteomes" id="UP000069443">
    <property type="component" value="Unassembled WGS sequence"/>
</dbReference>
<dbReference type="RefSeq" id="WP_064961422.1">
    <property type="nucleotide sequence ID" value="NZ_BCSY01000131.1"/>
</dbReference>
<sequence>MTTTTSDASPDFPVPEGFFDEISAALRTETAEDIAETVIAACISRGIVHPELEEDPDDELRAVQMGEVFALVGAVSAAVADGTIIPAGVRILDTMDPDMELAWEDFTDSASDPEVAQAAAEMLRTGCAQPAPAPAPAPAAVPGR</sequence>
<evidence type="ECO:0000313" key="2">
    <source>
        <dbReference type="Proteomes" id="UP000069443"/>
    </source>
</evidence>
<dbReference type="EMBL" id="BCSY01000131">
    <property type="protein sequence ID" value="GAS99278.1"/>
    <property type="molecule type" value="Genomic_DNA"/>
</dbReference>
<proteinExistence type="predicted"/>
<gene>
    <name evidence="1" type="ORF">RMCC_6243</name>
</gene>
<organism evidence="1 2">
    <name type="scientific">Mycolicibacterium canariasense</name>
    <name type="common">Mycobacterium canariasense</name>
    <dbReference type="NCBI Taxonomy" id="228230"/>
    <lineage>
        <taxon>Bacteria</taxon>
        <taxon>Bacillati</taxon>
        <taxon>Actinomycetota</taxon>
        <taxon>Actinomycetes</taxon>
        <taxon>Mycobacteriales</taxon>
        <taxon>Mycobacteriaceae</taxon>
        <taxon>Mycolicibacterium</taxon>
    </lineage>
</organism>
<protein>
    <submittedName>
        <fullName evidence="1">Uncharacterized protein</fullName>
    </submittedName>
</protein>
<keyword evidence="2" id="KW-1185">Reference proteome</keyword>
<evidence type="ECO:0000313" key="1">
    <source>
        <dbReference type="EMBL" id="GAS99278.1"/>
    </source>
</evidence>
<accession>A0A100WK19</accession>
<comment type="caution">
    <text evidence="1">The sequence shown here is derived from an EMBL/GenBank/DDBJ whole genome shotgun (WGS) entry which is preliminary data.</text>
</comment>
<reference evidence="2" key="2">
    <citation type="submission" date="2016-02" db="EMBL/GenBank/DDBJ databases">
        <title>Draft genome sequence of five rapidly growing Mycobacterium species.</title>
        <authorList>
            <person name="Katahira K."/>
            <person name="Gotou Y."/>
            <person name="Iida K."/>
            <person name="Ogura Y."/>
            <person name="Hayashi T."/>
        </authorList>
    </citation>
    <scope>NUCLEOTIDE SEQUENCE [LARGE SCALE GENOMIC DNA]</scope>
    <source>
        <strain evidence="2">JCM15298</strain>
    </source>
</reference>
<dbReference type="AlphaFoldDB" id="A0A100WK19"/>
<reference evidence="2" key="1">
    <citation type="journal article" date="2016" name="Genome Announc.">
        <title>Draft Genome Sequences of Five Rapidly Growing Mycobacterium Species, M. thermoresistibile, M. fortuitum subsp. acetamidolyticum, M. canariasense, M. brisbanense, and M. novocastrense.</title>
        <authorList>
            <person name="Katahira K."/>
            <person name="Ogura Y."/>
            <person name="Gotoh Y."/>
            <person name="Hayashi T."/>
        </authorList>
    </citation>
    <scope>NUCLEOTIDE SEQUENCE [LARGE SCALE GENOMIC DNA]</scope>
    <source>
        <strain evidence="2">JCM15298</strain>
    </source>
</reference>
<name>A0A100WK19_MYCCR</name>